<keyword evidence="2" id="KW-1133">Transmembrane helix</keyword>
<feature type="region of interest" description="Disordered" evidence="1">
    <location>
        <begin position="95"/>
        <end position="119"/>
    </location>
</feature>
<gene>
    <name evidence="3" type="ORF">B5V51_4379</name>
</gene>
<organism evidence="3">
    <name type="scientific">Heliothis virescens</name>
    <name type="common">Tobacco budworm moth</name>
    <dbReference type="NCBI Taxonomy" id="7102"/>
    <lineage>
        <taxon>Eukaryota</taxon>
        <taxon>Metazoa</taxon>
        <taxon>Ecdysozoa</taxon>
        <taxon>Arthropoda</taxon>
        <taxon>Hexapoda</taxon>
        <taxon>Insecta</taxon>
        <taxon>Pterygota</taxon>
        <taxon>Neoptera</taxon>
        <taxon>Endopterygota</taxon>
        <taxon>Lepidoptera</taxon>
        <taxon>Glossata</taxon>
        <taxon>Ditrysia</taxon>
        <taxon>Noctuoidea</taxon>
        <taxon>Noctuidae</taxon>
        <taxon>Heliothinae</taxon>
        <taxon>Heliothis</taxon>
    </lineage>
</organism>
<comment type="caution">
    <text evidence="3">The sequence shown here is derived from an EMBL/GenBank/DDBJ whole genome shotgun (WGS) entry which is preliminary data.</text>
</comment>
<reference evidence="3" key="1">
    <citation type="submission" date="2017-09" db="EMBL/GenBank/DDBJ databases">
        <title>Contemporary evolution of a Lepidopteran species, Heliothis virescens, in response to modern agricultural practices.</title>
        <authorList>
            <person name="Fritz M.L."/>
            <person name="Deyonke A.M."/>
            <person name="Papanicolaou A."/>
            <person name="Micinski S."/>
            <person name="Westbrook J."/>
            <person name="Gould F."/>
        </authorList>
    </citation>
    <scope>NUCLEOTIDE SEQUENCE [LARGE SCALE GENOMIC DNA]</scope>
    <source>
        <strain evidence="3">HvINT-</strain>
        <tissue evidence="3">Whole body</tissue>
    </source>
</reference>
<dbReference type="EMBL" id="NWSH01002092">
    <property type="protein sequence ID" value="PCG69214.1"/>
    <property type="molecule type" value="Genomic_DNA"/>
</dbReference>
<keyword evidence="2" id="KW-0812">Transmembrane</keyword>
<keyword evidence="2" id="KW-0472">Membrane</keyword>
<sequence length="233" mass="25885">MNVARPPYVISNGTNSSGIKGQIAMTWLHHIQTDILLTQQCKSYPAEETVVSVYTTHPTTSGTNPPIDVYHQIANNIAERITLPIYKFLGINTTKPESSPKSGQKIELQDDPDLTSKHEVKPIDNDISKDRDVEEVSVEALNKKADKKPEKITLYSSYLPVLAKASQASNAPQIEAKNDTWNELDDPFEWDDQESAKPKEGAFVYVLELVGSFIQLLWGGLMALFRPNSGTKS</sequence>
<evidence type="ECO:0000256" key="2">
    <source>
        <dbReference type="SAM" id="Phobius"/>
    </source>
</evidence>
<protein>
    <submittedName>
        <fullName evidence="3">Uncharacterized protein</fullName>
    </submittedName>
</protein>
<evidence type="ECO:0000256" key="1">
    <source>
        <dbReference type="SAM" id="MobiDB-lite"/>
    </source>
</evidence>
<name>A0A2A4JCD2_HELVI</name>
<accession>A0A2A4JCD2</accession>
<evidence type="ECO:0000313" key="3">
    <source>
        <dbReference type="EMBL" id="PCG69214.1"/>
    </source>
</evidence>
<proteinExistence type="predicted"/>
<dbReference type="AlphaFoldDB" id="A0A2A4JCD2"/>
<feature type="transmembrane region" description="Helical" evidence="2">
    <location>
        <begin position="202"/>
        <end position="225"/>
    </location>
</feature>